<accession>A0A645DHQ4</accession>
<evidence type="ECO:0000313" key="12">
    <source>
        <dbReference type="EMBL" id="MPM88846.1"/>
    </source>
</evidence>
<evidence type="ECO:0000256" key="4">
    <source>
        <dbReference type="ARBA" id="ARBA00022547"/>
    </source>
</evidence>
<dbReference type="PANTHER" id="PTHR11410">
    <property type="entry name" value="ATP SYNTHASE SUBUNIT A"/>
    <property type="match status" value="1"/>
</dbReference>
<dbReference type="InterPro" id="IPR023011">
    <property type="entry name" value="ATP_synth_F0_asu_AS"/>
</dbReference>
<name>A0A645DHQ4_9ZZZZ</name>
<dbReference type="PRINTS" id="PR00123">
    <property type="entry name" value="ATPASEA"/>
</dbReference>
<evidence type="ECO:0000256" key="6">
    <source>
        <dbReference type="ARBA" id="ARBA00022781"/>
    </source>
</evidence>
<evidence type="ECO:0000256" key="9">
    <source>
        <dbReference type="ARBA" id="ARBA00023136"/>
    </source>
</evidence>
<protein>
    <submittedName>
        <fullName evidence="12">ATP synthase subunit a</fullName>
    </submittedName>
</protein>
<keyword evidence="3" id="KW-0813">Transport</keyword>
<dbReference type="SUPFAM" id="SSF81336">
    <property type="entry name" value="F1F0 ATP synthase subunit A"/>
    <property type="match status" value="1"/>
</dbReference>
<gene>
    <name evidence="12" type="primary">atpB_32</name>
    <name evidence="12" type="ORF">SDC9_135950</name>
</gene>
<reference evidence="12" key="1">
    <citation type="submission" date="2019-08" db="EMBL/GenBank/DDBJ databases">
        <authorList>
            <person name="Kucharzyk K."/>
            <person name="Murdoch R.W."/>
            <person name="Higgins S."/>
            <person name="Loffler F."/>
        </authorList>
    </citation>
    <scope>NUCLEOTIDE SEQUENCE</scope>
</reference>
<keyword evidence="6" id="KW-0375">Hydrogen ion transport</keyword>
<proteinExistence type="inferred from homology"/>
<feature type="transmembrane region" description="Helical" evidence="11">
    <location>
        <begin position="47"/>
        <end position="70"/>
    </location>
</feature>
<feature type="transmembrane region" description="Helical" evidence="11">
    <location>
        <begin position="146"/>
        <end position="172"/>
    </location>
</feature>
<keyword evidence="5 11" id="KW-0812">Transmembrane</keyword>
<organism evidence="12">
    <name type="scientific">bioreactor metagenome</name>
    <dbReference type="NCBI Taxonomy" id="1076179"/>
    <lineage>
        <taxon>unclassified sequences</taxon>
        <taxon>metagenomes</taxon>
        <taxon>ecological metagenomes</taxon>
    </lineage>
</organism>
<dbReference type="InterPro" id="IPR045083">
    <property type="entry name" value="ATP_synth_F0_asu_bact/mt"/>
</dbReference>
<evidence type="ECO:0000256" key="1">
    <source>
        <dbReference type="ARBA" id="ARBA00004141"/>
    </source>
</evidence>
<comment type="subcellular location">
    <subcellularLocation>
        <location evidence="1">Membrane</location>
        <topology evidence="1">Multi-pass membrane protein</topology>
    </subcellularLocation>
</comment>
<dbReference type="InterPro" id="IPR035908">
    <property type="entry name" value="F0_ATP_A_sf"/>
</dbReference>
<dbReference type="Gene3D" id="1.20.120.220">
    <property type="entry name" value="ATP synthase, F0 complex, subunit A"/>
    <property type="match status" value="1"/>
</dbReference>
<dbReference type="PANTHER" id="PTHR11410:SF0">
    <property type="entry name" value="ATP SYNTHASE SUBUNIT A"/>
    <property type="match status" value="1"/>
</dbReference>
<evidence type="ECO:0000256" key="8">
    <source>
        <dbReference type="ARBA" id="ARBA00023065"/>
    </source>
</evidence>
<feature type="transmembrane region" description="Helical" evidence="11">
    <location>
        <begin position="82"/>
        <end position="104"/>
    </location>
</feature>
<keyword evidence="8" id="KW-0406">Ion transport</keyword>
<feature type="transmembrane region" description="Helical" evidence="11">
    <location>
        <begin position="21"/>
        <end position="41"/>
    </location>
</feature>
<dbReference type="InterPro" id="IPR000568">
    <property type="entry name" value="ATP_synth_F0_asu"/>
</dbReference>
<feature type="transmembrane region" description="Helical" evidence="11">
    <location>
        <begin position="110"/>
        <end position="134"/>
    </location>
</feature>
<dbReference type="PROSITE" id="PS00449">
    <property type="entry name" value="ATPASE_A"/>
    <property type="match status" value="1"/>
</dbReference>
<evidence type="ECO:0000256" key="10">
    <source>
        <dbReference type="ARBA" id="ARBA00023310"/>
    </source>
</evidence>
<keyword evidence="9 11" id="KW-0472">Membrane</keyword>
<evidence type="ECO:0000256" key="11">
    <source>
        <dbReference type="SAM" id="Phobius"/>
    </source>
</evidence>
<keyword evidence="7 11" id="KW-1133">Transmembrane helix</keyword>
<evidence type="ECO:0000256" key="7">
    <source>
        <dbReference type="ARBA" id="ARBA00022989"/>
    </source>
</evidence>
<dbReference type="CDD" id="cd00310">
    <property type="entry name" value="ATP-synt_Fo_a_6"/>
    <property type="match status" value="1"/>
</dbReference>
<comment type="caution">
    <text evidence="12">The sequence shown here is derived from an EMBL/GenBank/DDBJ whole genome shotgun (WGS) entry which is preliminary data.</text>
</comment>
<sequence length="187" mass="20538">MYIRDEIVIPNFGSRKIADSLTYYFVATFIFILVVNLLGLIPGGHTATGAIPVTAALAIVAFFVINGAAIHYSGIGSWFKHLLGGAPIYLAPIMIPIELMGLLIKPFSLTIRLFANMVGGHVVLFALLGLLFYFQTYLLSLAIVPFSVFIYLLELLIAFIQAFVFTMLVSIYTSQSIGEHPHVEEAH</sequence>
<dbReference type="AlphaFoldDB" id="A0A645DHQ4"/>
<dbReference type="NCBIfam" id="TIGR01131">
    <property type="entry name" value="ATP_synt_6_or_A"/>
    <property type="match status" value="1"/>
</dbReference>
<evidence type="ECO:0000256" key="3">
    <source>
        <dbReference type="ARBA" id="ARBA00022448"/>
    </source>
</evidence>
<evidence type="ECO:0000256" key="5">
    <source>
        <dbReference type="ARBA" id="ARBA00022692"/>
    </source>
</evidence>
<dbReference type="GO" id="GO:0046933">
    <property type="term" value="F:proton-transporting ATP synthase activity, rotational mechanism"/>
    <property type="evidence" value="ECO:0007669"/>
    <property type="project" value="TreeGrafter"/>
</dbReference>
<dbReference type="EMBL" id="VSSQ01036379">
    <property type="protein sequence ID" value="MPM88846.1"/>
    <property type="molecule type" value="Genomic_DNA"/>
</dbReference>
<dbReference type="Pfam" id="PF00119">
    <property type="entry name" value="ATP-synt_A"/>
    <property type="match status" value="1"/>
</dbReference>
<keyword evidence="4" id="KW-0138">CF(0)</keyword>
<keyword evidence="10" id="KW-0066">ATP synthesis</keyword>
<dbReference type="GO" id="GO:0045259">
    <property type="term" value="C:proton-transporting ATP synthase complex"/>
    <property type="evidence" value="ECO:0007669"/>
    <property type="project" value="UniProtKB-KW"/>
</dbReference>
<comment type="similarity">
    <text evidence="2">Belongs to the ATPase A chain family.</text>
</comment>
<evidence type="ECO:0000256" key="2">
    <source>
        <dbReference type="ARBA" id="ARBA00006810"/>
    </source>
</evidence>